<protein>
    <submittedName>
        <fullName evidence="2">Uncharacterized protein</fullName>
    </submittedName>
</protein>
<sequence>MQAILDQREVVGNDFHRLDRAAGVFGQRGQPRPGEILGSAPGDRSGDGEDGGADRVSLPLWVADRPASRLCR</sequence>
<feature type="region of interest" description="Disordered" evidence="1">
    <location>
        <begin position="25"/>
        <end position="57"/>
    </location>
</feature>
<accession>A0A6J4RN97</accession>
<dbReference type="EMBL" id="CADCVP010000034">
    <property type="protein sequence ID" value="CAA9473435.1"/>
    <property type="molecule type" value="Genomic_DNA"/>
</dbReference>
<organism evidence="2">
    <name type="scientific">uncultured Solirubrobacteraceae bacterium</name>
    <dbReference type="NCBI Taxonomy" id="1162706"/>
    <lineage>
        <taxon>Bacteria</taxon>
        <taxon>Bacillati</taxon>
        <taxon>Actinomycetota</taxon>
        <taxon>Thermoleophilia</taxon>
        <taxon>Solirubrobacterales</taxon>
        <taxon>Solirubrobacteraceae</taxon>
        <taxon>environmental samples</taxon>
    </lineage>
</organism>
<gene>
    <name evidence="2" type="ORF">AVDCRST_MAG69-253</name>
</gene>
<evidence type="ECO:0000313" key="2">
    <source>
        <dbReference type="EMBL" id="CAA9473435.1"/>
    </source>
</evidence>
<reference evidence="2" key="1">
    <citation type="submission" date="2020-02" db="EMBL/GenBank/DDBJ databases">
        <authorList>
            <person name="Meier V. D."/>
        </authorList>
    </citation>
    <scope>NUCLEOTIDE SEQUENCE</scope>
    <source>
        <strain evidence="2">AVDCRST_MAG69</strain>
    </source>
</reference>
<proteinExistence type="predicted"/>
<dbReference type="AlphaFoldDB" id="A0A6J4RN97"/>
<evidence type="ECO:0000256" key="1">
    <source>
        <dbReference type="SAM" id="MobiDB-lite"/>
    </source>
</evidence>
<name>A0A6J4RN97_9ACTN</name>